<reference evidence="3" key="1">
    <citation type="journal article" date="2019" name="Int. J. Syst. Evol. Microbiol.">
        <title>The Global Catalogue of Microorganisms (GCM) 10K type strain sequencing project: providing services to taxonomists for standard genome sequencing and annotation.</title>
        <authorList>
            <consortium name="The Broad Institute Genomics Platform"/>
            <consortium name="The Broad Institute Genome Sequencing Center for Infectious Disease"/>
            <person name="Wu L."/>
            <person name="Ma J."/>
        </authorList>
    </citation>
    <scope>NUCLEOTIDE SEQUENCE [LARGE SCALE GENOMIC DNA]</scope>
    <source>
        <strain evidence="3">CGMCC 1.12478</strain>
    </source>
</reference>
<gene>
    <name evidence="2" type="ORF">GCM10011363_33200</name>
</gene>
<keyword evidence="1" id="KW-0472">Membrane</keyword>
<name>A0ABQ1L3D3_9RHOB</name>
<proteinExistence type="predicted"/>
<keyword evidence="1" id="KW-1133">Transmembrane helix</keyword>
<accession>A0ABQ1L3D3</accession>
<feature type="transmembrane region" description="Helical" evidence="1">
    <location>
        <begin position="82"/>
        <end position="101"/>
    </location>
</feature>
<dbReference type="InterPro" id="IPR009937">
    <property type="entry name" value="Phage_holin_3_6"/>
</dbReference>
<feature type="transmembrane region" description="Helical" evidence="1">
    <location>
        <begin position="48"/>
        <end position="76"/>
    </location>
</feature>
<protein>
    <recommendedName>
        <fullName evidence="4">Phage holin family protein</fullName>
    </recommendedName>
</protein>
<dbReference type="RefSeq" id="WP_188483166.1">
    <property type="nucleotide sequence ID" value="NZ_BMFC01000010.1"/>
</dbReference>
<comment type="caution">
    <text evidence="2">The sequence shown here is derived from an EMBL/GenBank/DDBJ whole genome shotgun (WGS) entry which is preliminary data.</text>
</comment>
<dbReference type="Proteomes" id="UP000645462">
    <property type="component" value="Unassembled WGS sequence"/>
</dbReference>
<dbReference type="Pfam" id="PF07332">
    <property type="entry name" value="Phage_holin_3_6"/>
    <property type="match status" value="1"/>
</dbReference>
<dbReference type="EMBL" id="BMFC01000010">
    <property type="protein sequence ID" value="GGC13993.1"/>
    <property type="molecule type" value="Genomic_DNA"/>
</dbReference>
<sequence length="133" mass="13606">MTQPNPGPGDLPSLIGSIVAEARALLRTELQLARRELSDSASRAGSGLLLFGLAALVAFVGLSALAVAAVLSVAALGVDHHWAALIVAVAFLVIALILALIGKSHLSATSLAPKRAIKQVKTDIDTIKEAARA</sequence>
<organism evidence="2 3">
    <name type="scientific">Marivita lacus</name>
    <dbReference type="NCBI Taxonomy" id="1323742"/>
    <lineage>
        <taxon>Bacteria</taxon>
        <taxon>Pseudomonadati</taxon>
        <taxon>Pseudomonadota</taxon>
        <taxon>Alphaproteobacteria</taxon>
        <taxon>Rhodobacterales</taxon>
        <taxon>Roseobacteraceae</taxon>
        <taxon>Marivita</taxon>
    </lineage>
</organism>
<keyword evidence="3" id="KW-1185">Reference proteome</keyword>
<evidence type="ECO:0000313" key="3">
    <source>
        <dbReference type="Proteomes" id="UP000645462"/>
    </source>
</evidence>
<evidence type="ECO:0008006" key="4">
    <source>
        <dbReference type="Google" id="ProtNLM"/>
    </source>
</evidence>
<evidence type="ECO:0000256" key="1">
    <source>
        <dbReference type="SAM" id="Phobius"/>
    </source>
</evidence>
<keyword evidence="1" id="KW-0812">Transmembrane</keyword>
<evidence type="ECO:0000313" key="2">
    <source>
        <dbReference type="EMBL" id="GGC13993.1"/>
    </source>
</evidence>